<keyword evidence="3" id="KW-1185">Reference proteome</keyword>
<dbReference type="RefSeq" id="WP_005435179.1">
    <property type="nucleotide sequence ID" value="NZ_JH815516.1"/>
</dbReference>
<accession>K1JHL5</accession>
<dbReference type="InterPro" id="IPR025357">
    <property type="entry name" value="DUF4261"/>
</dbReference>
<dbReference type="HOGENOM" id="CLU_065762_0_0_4"/>
<feature type="domain" description="DUF4261" evidence="1">
    <location>
        <begin position="185"/>
        <end position="258"/>
    </location>
</feature>
<name>K1JHL5_9BURK</name>
<dbReference type="STRING" id="742823.HMPREF9465_01240"/>
<reference evidence="2 3" key="1">
    <citation type="submission" date="2012-05" db="EMBL/GenBank/DDBJ databases">
        <title>The Genome Sequence of Sutterella wadsworthensis 2_1_59BFAA.</title>
        <authorList>
            <consortium name="The Broad Institute Genome Sequencing Platform"/>
            <person name="Earl A."/>
            <person name="Ward D."/>
            <person name="Feldgarden M."/>
            <person name="Gevers D."/>
            <person name="Daigneault M."/>
            <person name="Strauss J."/>
            <person name="Allen-Vercoe E."/>
            <person name="Walker B."/>
            <person name="Young S.K."/>
            <person name="Zeng Q."/>
            <person name="Gargeya S."/>
            <person name="Fitzgerald M."/>
            <person name="Haas B."/>
            <person name="Abouelleil A."/>
            <person name="Alvarado L."/>
            <person name="Arachchi H.M."/>
            <person name="Berlin A.M."/>
            <person name="Chapman S.B."/>
            <person name="Goldberg J."/>
            <person name="Griggs A."/>
            <person name="Gujja S."/>
            <person name="Hansen M."/>
            <person name="Howarth C."/>
            <person name="Imamovic A."/>
            <person name="Larimer J."/>
            <person name="McCowen C."/>
            <person name="Montmayeur A."/>
            <person name="Murphy C."/>
            <person name="Neiman D."/>
            <person name="Pearson M."/>
            <person name="Priest M."/>
            <person name="Roberts A."/>
            <person name="Saif S."/>
            <person name="Shea T."/>
            <person name="Sisk P."/>
            <person name="Sykes S."/>
            <person name="Wortman J."/>
            <person name="Nusbaum C."/>
            <person name="Birren B."/>
        </authorList>
    </citation>
    <scope>NUCLEOTIDE SEQUENCE [LARGE SCALE GENOMIC DNA]</scope>
    <source>
        <strain evidence="2 3">2_1_59BFAA</strain>
    </source>
</reference>
<dbReference type="AlphaFoldDB" id="K1JHL5"/>
<dbReference type="PATRIC" id="fig|742823.3.peg.1233"/>
<dbReference type="Proteomes" id="UP000005835">
    <property type="component" value="Unassembled WGS sequence"/>
</dbReference>
<evidence type="ECO:0000313" key="2">
    <source>
        <dbReference type="EMBL" id="EKB31135.1"/>
    </source>
</evidence>
<gene>
    <name evidence="2" type="ORF">HMPREF9465_01240</name>
</gene>
<evidence type="ECO:0000259" key="1">
    <source>
        <dbReference type="Pfam" id="PF14080"/>
    </source>
</evidence>
<organism evidence="2 3">
    <name type="scientific">Sutterella wadsworthensis 2_1_59BFAA</name>
    <dbReference type="NCBI Taxonomy" id="742823"/>
    <lineage>
        <taxon>Bacteria</taxon>
        <taxon>Pseudomonadati</taxon>
        <taxon>Pseudomonadota</taxon>
        <taxon>Betaproteobacteria</taxon>
        <taxon>Burkholderiales</taxon>
        <taxon>Sutterellaceae</taxon>
        <taxon>Sutterella</taxon>
    </lineage>
</organism>
<dbReference type="Pfam" id="PF14080">
    <property type="entry name" value="DUF4261"/>
    <property type="match status" value="1"/>
</dbReference>
<dbReference type="eggNOG" id="ENOG502ZWG7">
    <property type="taxonomic scope" value="Bacteria"/>
</dbReference>
<comment type="caution">
    <text evidence="2">The sequence shown here is derived from an EMBL/GenBank/DDBJ whole genome shotgun (WGS) entry which is preliminary data.</text>
</comment>
<proteinExistence type="predicted"/>
<protein>
    <recommendedName>
        <fullName evidence="1">DUF4261 domain-containing protein</fullName>
    </recommendedName>
</protein>
<sequence length="260" mass="27822">MTEETNASESEVQITPVEASVLLSGAEWDPKLLATTLAQEWEITVPEKDLPADASESLVFEAEGAVIAVKLFEEPLPAEMARMHAAMNPLWPQAGAMAQLHRAHLAVAAIPKTASLVEAAQVLVKVVSSLCNQPSALAIDTGSTILGTDGYREGATVMKGGELPLFNLVTFAIAKADETNFVAFTMGMSFLGHNELEISPTAEKPEVIQEFLYTVASYTLKTGKGLRDGQILGLHPEKAQAVRYAESSMIPGLKTMQITL</sequence>
<evidence type="ECO:0000313" key="3">
    <source>
        <dbReference type="Proteomes" id="UP000005835"/>
    </source>
</evidence>
<dbReference type="EMBL" id="ADMG01000031">
    <property type="protein sequence ID" value="EKB31135.1"/>
    <property type="molecule type" value="Genomic_DNA"/>
</dbReference>
<dbReference type="OrthoDB" id="4827574at2"/>